<dbReference type="PRINTS" id="PR00505">
    <property type="entry name" value="D12N6MTFRASE"/>
</dbReference>
<dbReference type="Pfam" id="PF02086">
    <property type="entry name" value="MethyltransfD12"/>
    <property type="match status" value="1"/>
</dbReference>
<dbReference type="InterPro" id="IPR012327">
    <property type="entry name" value="MeTrfase_D12"/>
</dbReference>
<dbReference type="Gene3D" id="3.40.50.150">
    <property type="entry name" value="Vaccinia Virus protein VP39"/>
    <property type="match status" value="2"/>
</dbReference>
<evidence type="ECO:0000256" key="3">
    <source>
        <dbReference type="ARBA" id="ARBA00022691"/>
    </source>
</evidence>
<dbReference type="GO" id="GO:0032259">
    <property type="term" value="P:methylation"/>
    <property type="evidence" value="ECO:0007669"/>
    <property type="project" value="UniProtKB-KW"/>
</dbReference>
<dbReference type="AlphaFoldDB" id="A0A0F9R8R4"/>
<keyword evidence="2" id="KW-0808">Transferase</keyword>
<dbReference type="InterPro" id="IPR029063">
    <property type="entry name" value="SAM-dependent_MTases_sf"/>
</dbReference>
<sequence>MKSPLRYPGGKSKAQAQIQARIPDQIGQFREPFVGGGSTFLNTKAQCYWINDIDPALVDFWYALRRNRWELQANVRMLKEMYEGAGQQLYDYLKSWLPNTFDKIAVRYFILNRISYAGLGRNYSQTAFDGRFTDSSIDRLDIELPSRTAISCIDYRHLLKDAEGDVFVFLDPPYLSARKSKLYQGHMEFDHVKLARSLVNCPHDWLMTIDDCEEIRDLYQGWVNIEEWELQYGMTNKKGKELFIWNK</sequence>
<protein>
    <recommendedName>
        <fullName evidence="5">Site-specific DNA-methyltransferase (adenine-specific)</fullName>
    </recommendedName>
</protein>
<dbReference type="GO" id="GO:0009007">
    <property type="term" value="F:site-specific DNA-methyltransferase (adenine-specific) activity"/>
    <property type="evidence" value="ECO:0007669"/>
    <property type="project" value="UniProtKB-EC"/>
</dbReference>
<dbReference type="GO" id="GO:0006298">
    <property type="term" value="P:mismatch repair"/>
    <property type="evidence" value="ECO:0007669"/>
    <property type="project" value="TreeGrafter"/>
</dbReference>
<dbReference type="SUPFAM" id="SSF53335">
    <property type="entry name" value="S-adenosyl-L-methionine-dependent methyltransferases"/>
    <property type="match status" value="1"/>
</dbReference>
<evidence type="ECO:0000256" key="1">
    <source>
        <dbReference type="ARBA" id="ARBA00022603"/>
    </source>
</evidence>
<accession>A0A0F9R8R4</accession>
<keyword evidence="1" id="KW-0489">Methyltransferase</keyword>
<reference evidence="4" key="1">
    <citation type="journal article" date="2015" name="Nature">
        <title>Complex archaea that bridge the gap between prokaryotes and eukaryotes.</title>
        <authorList>
            <person name="Spang A."/>
            <person name="Saw J.H."/>
            <person name="Jorgensen S.L."/>
            <person name="Zaremba-Niedzwiedzka K."/>
            <person name="Martijn J."/>
            <person name="Lind A.E."/>
            <person name="van Eijk R."/>
            <person name="Schleper C."/>
            <person name="Guy L."/>
            <person name="Ettema T.J."/>
        </authorList>
    </citation>
    <scope>NUCLEOTIDE SEQUENCE</scope>
</reference>
<name>A0A0F9R8R4_9ZZZZ</name>
<organism evidence="4">
    <name type="scientific">marine sediment metagenome</name>
    <dbReference type="NCBI Taxonomy" id="412755"/>
    <lineage>
        <taxon>unclassified sequences</taxon>
        <taxon>metagenomes</taxon>
        <taxon>ecological metagenomes</taxon>
    </lineage>
</organism>
<dbReference type="GO" id="GO:0043565">
    <property type="term" value="F:sequence-specific DNA binding"/>
    <property type="evidence" value="ECO:0007669"/>
    <property type="project" value="TreeGrafter"/>
</dbReference>
<evidence type="ECO:0000256" key="2">
    <source>
        <dbReference type="ARBA" id="ARBA00022679"/>
    </source>
</evidence>
<proteinExistence type="predicted"/>
<keyword evidence="3" id="KW-0949">S-adenosyl-L-methionine</keyword>
<dbReference type="EMBL" id="LAZR01003132">
    <property type="protein sequence ID" value="KKN21606.1"/>
    <property type="molecule type" value="Genomic_DNA"/>
</dbReference>
<dbReference type="GO" id="GO:1904047">
    <property type="term" value="F:S-adenosyl-L-methionine binding"/>
    <property type="evidence" value="ECO:0007669"/>
    <property type="project" value="TreeGrafter"/>
</dbReference>
<dbReference type="PANTHER" id="PTHR30481:SF2">
    <property type="entry name" value="SITE-SPECIFIC DNA-METHYLTRANSFERASE (ADENINE-SPECIFIC)"/>
    <property type="match status" value="1"/>
</dbReference>
<dbReference type="GO" id="GO:0009307">
    <property type="term" value="P:DNA restriction-modification system"/>
    <property type="evidence" value="ECO:0007669"/>
    <property type="project" value="InterPro"/>
</dbReference>
<evidence type="ECO:0008006" key="5">
    <source>
        <dbReference type="Google" id="ProtNLM"/>
    </source>
</evidence>
<evidence type="ECO:0000313" key="4">
    <source>
        <dbReference type="EMBL" id="KKN21606.1"/>
    </source>
</evidence>
<gene>
    <name evidence="4" type="ORF">LCGC14_0923480</name>
</gene>
<dbReference type="PANTHER" id="PTHR30481">
    <property type="entry name" value="DNA ADENINE METHYLASE"/>
    <property type="match status" value="1"/>
</dbReference>
<comment type="caution">
    <text evidence="4">The sequence shown here is derived from an EMBL/GenBank/DDBJ whole genome shotgun (WGS) entry which is preliminary data.</text>
</comment>